<comment type="function">
    <text evidence="4">Responsible for synthesis of pseudouridine from uracil.</text>
</comment>
<dbReference type="CDD" id="cd02869">
    <property type="entry name" value="PseudoU_synth_RluA_like"/>
    <property type="match status" value="1"/>
</dbReference>
<gene>
    <name evidence="6" type="ORF">SAMN05192533_10942</name>
</gene>
<dbReference type="InterPro" id="IPR006225">
    <property type="entry name" value="PsdUridine_synth_RluC/D"/>
</dbReference>
<dbReference type="AlphaFoldDB" id="A0A1H8DV30"/>
<feature type="active site" evidence="3">
    <location>
        <position position="141"/>
    </location>
</feature>
<keyword evidence="4" id="KW-0413">Isomerase</keyword>
<dbReference type="InterPro" id="IPR006145">
    <property type="entry name" value="PsdUridine_synth_RsuA/RluA"/>
</dbReference>
<dbReference type="PANTHER" id="PTHR21600:SF71">
    <property type="entry name" value="PSEUDOURIDINE SYNTHASE"/>
    <property type="match status" value="1"/>
</dbReference>
<dbReference type="STRING" id="930146.SAMN05192533_10942"/>
<feature type="domain" description="Pseudouridine synthase RsuA/RluA-like" evidence="5">
    <location>
        <begin position="94"/>
        <end position="246"/>
    </location>
</feature>
<dbReference type="PANTHER" id="PTHR21600">
    <property type="entry name" value="MITOCHONDRIAL RNA PSEUDOURIDINE SYNTHASE"/>
    <property type="match status" value="1"/>
</dbReference>
<dbReference type="InterPro" id="IPR050188">
    <property type="entry name" value="RluA_PseudoU_synthase"/>
</dbReference>
<evidence type="ECO:0000256" key="4">
    <source>
        <dbReference type="RuleBase" id="RU362028"/>
    </source>
</evidence>
<organism evidence="6 7">
    <name type="scientific">Mesobacillus persicus</name>
    <dbReference type="NCBI Taxonomy" id="930146"/>
    <lineage>
        <taxon>Bacteria</taxon>
        <taxon>Bacillati</taxon>
        <taxon>Bacillota</taxon>
        <taxon>Bacilli</taxon>
        <taxon>Bacillales</taxon>
        <taxon>Bacillaceae</taxon>
        <taxon>Mesobacillus</taxon>
    </lineage>
</organism>
<dbReference type="Proteomes" id="UP000198553">
    <property type="component" value="Unassembled WGS sequence"/>
</dbReference>
<dbReference type="InterPro" id="IPR006224">
    <property type="entry name" value="PsdUridine_synth_RluA-like_CS"/>
</dbReference>
<reference evidence="7" key="1">
    <citation type="submission" date="2016-10" db="EMBL/GenBank/DDBJ databases">
        <authorList>
            <person name="Varghese N."/>
            <person name="Submissions S."/>
        </authorList>
    </citation>
    <scope>NUCLEOTIDE SEQUENCE [LARGE SCALE GENOMIC DNA]</scope>
    <source>
        <strain evidence="7">B48,IBRC-M 10115,DSM 25386,CECT 8001</strain>
    </source>
</reference>
<dbReference type="GO" id="GO:0003723">
    <property type="term" value="F:RNA binding"/>
    <property type="evidence" value="ECO:0007669"/>
    <property type="project" value="InterPro"/>
</dbReference>
<dbReference type="SUPFAM" id="SSF55120">
    <property type="entry name" value="Pseudouridine synthase"/>
    <property type="match status" value="1"/>
</dbReference>
<dbReference type="GO" id="GO:0140098">
    <property type="term" value="F:catalytic activity, acting on RNA"/>
    <property type="evidence" value="ECO:0007669"/>
    <property type="project" value="UniProtKB-ARBA"/>
</dbReference>
<dbReference type="Gene3D" id="3.30.2350.10">
    <property type="entry name" value="Pseudouridine synthase"/>
    <property type="match status" value="1"/>
</dbReference>
<proteinExistence type="inferred from homology"/>
<evidence type="ECO:0000256" key="3">
    <source>
        <dbReference type="PIRSR" id="PIRSR606225-1"/>
    </source>
</evidence>
<evidence type="ECO:0000313" key="7">
    <source>
        <dbReference type="Proteomes" id="UP000198553"/>
    </source>
</evidence>
<evidence type="ECO:0000259" key="5">
    <source>
        <dbReference type="Pfam" id="PF00849"/>
    </source>
</evidence>
<dbReference type="RefSeq" id="WP_090746359.1">
    <property type="nucleotide sequence ID" value="NZ_FOBW01000009.1"/>
</dbReference>
<name>A0A1H8DV30_9BACI</name>
<evidence type="ECO:0000256" key="1">
    <source>
        <dbReference type="ARBA" id="ARBA00000073"/>
    </source>
</evidence>
<evidence type="ECO:0000256" key="2">
    <source>
        <dbReference type="ARBA" id="ARBA00010876"/>
    </source>
</evidence>
<dbReference type="GO" id="GO:0000455">
    <property type="term" value="P:enzyme-directed rRNA pseudouridine synthesis"/>
    <property type="evidence" value="ECO:0007669"/>
    <property type="project" value="TreeGrafter"/>
</dbReference>
<dbReference type="Pfam" id="PF00849">
    <property type="entry name" value="PseudoU_synth_2"/>
    <property type="match status" value="1"/>
</dbReference>
<comment type="catalytic activity">
    <reaction evidence="1 4">
        <text>a uridine in RNA = a pseudouridine in RNA</text>
        <dbReference type="Rhea" id="RHEA:48348"/>
        <dbReference type="Rhea" id="RHEA-COMP:12068"/>
        <dbReference type="Rhea" id="RHEA-COMP:12069"/>
        <dbReference type="ChEBI" id="CHEBI:65314"/>
        <dbReference type="ChEBI" id="CHEBI:65315"/>
    </reaction>
</comment>
<dbReference type="OrthoDB" id="9807829at2"/>
<dbReference type="InterPro" id="IPR020103">
    <property type="entry name" value="PsdUridine_synth_cat_dom_sf"/>
</dbReference>
<protein>
    <recommendedName>
        <fullName evidence="4">Pseudouridine synthase</fullName>
        <ecNumber evidence="4">5.4.99.-</ecNumber>
    </recommendedName>
</protein>
<comment type="similarity">
    <text evidence="2 4">Belongs to the pseudouridine synthase RluA family.</text>
</comment>
<dbReference type="EMBL" id="FOBW01000009">
    <property type="protein sequence ID" value="SEN10427.1"/>
    <property type="molecule type" value="Genomic_DNA"/>
</dbReference>
<dbReference type="NCBIfam" id="TIGR00005">
    <property type="entry name" value="rluA_subfam"/>
    <property type="match status" value="1"/>
</dbReference>
<dbReference type="GO" id="GO:0009982">
    <property type="term" value="F:pseudouridine synthase activity"/>
    <property type="evidence" value="ECO:0007669"/>
    <property type="project" value="InterPro"/>
</dbReference>
<accession>A0A1H8DV30</accession>
<keyword evidence="7" id="KW-1185">Reference proteome</keyword>
<sequence length="306" mass="34976">MIKTSKKGQWYEIIVPDSWSAFTIDDLLRNVWKAPKKLIHTIRMEKKLLINGEIPNWDRLLVAGEKLQLNIFQHEKFEGIPFYQDVDVLFEDEHILVLNKPAGMDTHPNELQQENTLLNAAAFHLQANGENLKPRHIHRLDRDTTGAVLFAKTPLAAAILDRLLEERKIKRTYLAITDGIIAKKKGTINKPIGKDRHHPVRRRVSNTGQPAITHYEVIKYLKNENKTLIKCNLDTGRTHQIRVHLSDINHPLSGDLLYGGSDAFSRQALHAVKMDIPHPFTGEIVTCHAPFLDSPPVFKQIDPFNM</sequence>
<dbReference type="PROSITE" id="PS01129">
    <property type="entry name" value="PSI_RLU"/>
    <property type="match status" value="1"/>
</dbReference>
<dbReference type="EC" id="5.4.99.-" evidence="4"/>
<evidence type="ECO:0000313" key="6">
    <source>
        <dbReference type="EMBL" id="SEN10427.1"/>
    </source>
</evidence>